<organism evidence="1 2">
    <name type="scientific">Salmonella diarizonae</name>
    <dbReference type="NCBI Taxonomy" id="59204"/>
    <lineage>
        <taxon>Bacteria</taxon>
        <taxon>Pseudomonadati</taxon>
        <taxon>Pseudomonadota</taxon>
        <taxon>Gammaproteobacteria</taxon>
        <taxon>Enterobacterales</taxon>
        <taxon>Enterobacteriaceae</taxon>
        <taxon>Salmonella</taxon>
    </lineage>
</organism>
<gene>
    <name evidence="1" type="ORF">NCTC10060_00043</name>
</gene>
<reference evidence="1 2" key="1">
    <citation type="submission" date="2018-06" db="EMBL/GenBank/DDBJ databases">
        <authorList>
            <consortium name="Pathogen Informatics"/>
            <person name="Doyle S."/>
        </authorList>
    </citation>
    <scope>NUCLEOTIDE SEQUENCE [LARGE SCALE GENOMIC DNA]</scope>
    <source>
        <strain evidence="1 2">NCTC10060</strain>
    </source>
</reference>
<sequence length="142" mass="16537">MDDWRSKPRTGRAKITEHSNEIRILLAEGKTNRQIYNLLTNKGLDISESQFNRHIKKIFRPHDKKSKSQLFNSEVNEKKCNSAINSDISLPYEWNNIGVFSEKLTIDLENNGYTPGIVREWGLPESQIRQRLIIENARQKGK</sequence>
<protein>
    <submittedName>
        <fullName evidence="1">Uncharacterized protein</fullName>
    </submittedName>
</protein>
<proteinExistence type="predicted"/>
<dbReference type="Proteomes" id="UP000254633">
    <property type="component" value="Unassembled WGS sequence"/>
</dbReference>
<accession>A0A379TTM2</accession>
<dbReference type="RefSeq" id="WP_136058637.1">
    <property type="nucleotide sequence ID" value="NZ_DACWWF010000017.1"/>
</dbReference>
<evidence type="ECO:0000313" key="2">
    <source>
        <dbReference type="Proteomes" id="UP000254633"/>
    </source>
</evidence>
<name>A0A379TTM2_SALDZ</name>
<dbReference type="EMBL" id="UGXH01000001">
    <property type="protein sequence ID" value="SUG53015.1"/>
    <property type="molecule type" value="Genomic_DNA"/>
</dbReference>
<evidence type="ECO:0000313" key="1">
    <source>
        <dbReference type="EMBL" id="SUG53015.1"/>
    </source>
</evidence>
<dbReference type="AlphaFoldDB" id="A0A379TTM2"/>